<reference evidence="1" key="1">
    <citation type="submission" date="1998-01" db="EMBL/GenBank/DDBJ databases">
        <title>Paracoccus denitrificans, MxaA, MxaC, MxaK, MxaL, MxaD and orf's.</title>
        <authorList>
            <person name="Reijnders W.N.M."/>
            <person name="Harms N."/>
        </authorList>
    </citation>
    <scope>NUCLEOTIDE SEQUENCE</scope>
    <source>
        <strain evidence="1">Pd1222</strain>
    </source>
</reference>
<accession>O54019</accession>
<protein>
    <submittedName>
        <fullName evidence="1">Orf1 protein</fullName>
    </submittedName>
</protein>
<evidence type="ECO:0000313" key="1">
    <source>
        <dbReference type="EMBL" id="CAA04377.1"/>
    </source>
</evidence>
<dbReference type="EMBL" id="AJ000884">
    <property type="protein sequence ID" value="CAA04377.1"/>
    <property type="molecule type" value="Genomic_DNA"/>
</dbReference>
<proteinExistence type="predicted"/>
<dbReference type="AlphaFoldDB" id="O54019"/>
<sequence length="123" mass="13551">MAHDLPQERILVVLISDFELSPDELAALLAALRPRPVLSVWLRDSGFDAPSPRLGLAELCDPETGRRRTVLTTPRWAARQAQLLRDRQAALRRILAEHGLSPIEITDSIDVAELAASLSEAPL</sequence>
<gene>
    <name evidence="1" type="primary">orf1</name>
</gene>
<organism evidence="1">
    <name type="scientific">Paracoccus denitrificans</name>
    <dbReference type="NCBI Taxonomy" id="266"/>
    <lineage>
        <taxon>Bacteria</taxon>
        <taxon>Pseudomonadati</taxon>
        <taxon>Pseudomonadota</taxon>
        <taxon>Alphaproteobacteria</taxon>
        <taxon>Rhodobacterales</taxon>
        <taxon>Paracoccaceae</taxon>
        <taxon>Paracoccus</taxon>
    </lineage>
</organism>
<name>O54019_PARDE</name>